<dbReference type="PANTHER" id="PTHR44688">
    <property type="entry name" value="DNA-BINDING TRANSCRIPTIONAL ACTIVATOR DEVR_DOSR"/>
    <property type="match status" value="1"/>
</dbReference>
<dbReference type="RefSeq" id="WP_188818820.1">
    <property type="nucleotide sequence ID" value="NZ_BMLK01000005.1"/>
</dbReference>
<keyword evidence="4" id="KW-0597">Phosphoprotein</keyword>
<dbReference type="SMART" id="SM00421">
    <property type="entry name" value="HTH_LUXR"/>
    <property type="match status" value="1"/>
</dbReference>
<dbReference type="InterPro" id="IPR000792">
    <property type="entry name" value="Tscrpt_reg_LuxR_C"/>
</dbReference>
<dbReference type="PROSITE" id="PS50043">
    <property type="entry name" value="HTH_LUXR_2"/>
    <property type="match status" value="1"/>
</dbReference>
<dbReference type="PROSITE" id="PS50110">
    <property type="entry name" value="RESPONSE_REGULATORY"/>
    <property type="match status" value="1"/>
</dbReference>
<feature type="domain" description="Response regulatory" evidence="6">
    <location>
        <begin position="6"/>
        <end position="120"/>
    </location>
</feature>
<evidence type="ECO:0000313" key="8">
    <source>
        <dbReference type="Proteomes" id="UP000605099"/>
    </source>
</evidence>
<keyword evidence="2" id="KW-0238">DNA-binding</keyword>
<evidence type="ECO:0000256" key="2">
    <source>
        <dbReference type="ARBA" id="ARBA00023125"/>
    </source>
</evidence>
<dbReference type="Pfam" id="PF00072">
    <property type="entry name" value="Response_reg"/>
    <property type="match status" value="1"/>
</dbReference>
<gene>
    <name evidence="7" type="primary">fixJ</name>
    <name evidence="7" type="ORF">GCM10011349_12270</name>
</gene>
<dbReference type="InterPro" id="IPR016032">
    <property type="entry name" value="Sig_transdc_resp-reg_C-effctor"/>
</dbReference>
<keyword evidence="3" id="KW-0804">Transcription</keyword>
<accession>A0ABQ2JFC2</accession>
<name>A0ABQ2JFC2_9SPHN</name>
<dbReference type="PANTHER" id="PTHR44688:SF16">
    <property type="entry name" value="DNA-BINDING TRANSCRIPTIONAL ACTIVATOR DEVR_DOSR"/>
    <property type="match status" value="1"/>
</dbReference>
<evidence type="ECO:0000259" key="5">
    <source>
        <dbReference type="PROSITE" id="PS50043"/>
    </source>
</evidence>
<dbReference type="Gene3D" id="1.10.10.10">
    <property type="entry name" value="Winged helix-like DNA-binding domain superfamily/Winged helix DNA-binding domain"/>
    <property type="match status" value="1"/>
</dbReference>
<sequence>MSVEKLVYIVDDDGAIRRSTSLFLRTQGYAVESYNSGVLFLEAAQTLRPGCVLLDVRMPEIDGVTVLERLRAGGSDLPVVVMTAHGDIGTAVTAMRKGAHNFIEKPFEQDTILQALEEVFAIAEQADAQRLTAAAAMSRIETLTPRERDVLEGLAAGQTNKMIARAHGISPRTVEIHRANMMEKLGVHTLPEALRIALIAGLGTDL</sequence>
<dbReference type="PRINTS" id="PR00038">
    <property type="entry name" value="HTHLUXR"/>
</dbReference>
<evidence type="ECO:0000256" key="3">
    <source>
        <dbReference type="ARBA" id="ARBA00023163"/>
    </source>
</evidence>
<dbReference type="InterPro" id="IPR011006">
    <property type="entry name" value="CheY-like_superfamily"/>
</dbReference>
<dbReference type="SMART" id="SM00448">
    <property type="entry name" value="REC"/>
    <property type="match status" value="1"/>
</dbReference>
<dbReference type="CDD" id="cd06170">
    <property type="entry name" value="LuxR_C_like"/>
    <property type="match status" value="1"/>
</dbReference>
<evidence type="ECO:0000313" key="7">
    <source>
        <dbReference type="EMBL" id="GGN45809.1"/>
    </source>
</evidence>
<feature type="modified residue" description="4-aspartylphosphate" evidence="4">
    <location>
        <position position="55"/>
    </location>
</feature>
<evidence type="ECO:0000259" key="6">
    <source>
        <dbReference type="PROSITE" id="PS50110"/>
    </source>
</evidence>
<keyword evidence="1" id="KW-0805">Transcription regulation</keyword>
<feature type="domain" description="HTH luxR-type" evidence="5">
    <location>
        <begin position="136"/>
        <end position="201"/>
    </location>
</feature>
<comment type="caution">
    <text evidence="7">The sequence shown here is derived from an EMBL/GenBank/DDBJ whole genome shotgun (WGS) entry which is preliminary data.</text>
</comment>
<evidence type="ECO:0000256" key="4">
    <source>
        <dbReference type="PROSITE-ProRule" id="PRU00169"/>
    </source>
</evidence>
<reference evidence="8" key="1">
    <citation type="journal article" date="2019" name="Int. J. Syst. Evol. Microbiol.">
        <title>The Global Catalogue of Microorganisms (GCM) 10K type strain sequencing project: providing services to taxonomists for standard genome sequencing and annotation.</title>
        <authorList>
            <consortium name="The Broad Institute Genomics Platform"/>
            <consortium name="The Broad Institute Genome Sequencing Center for Infectious Disease"/>
            <person name="Wu L."/>
            <person name="Ma J."/>
        </authorList>
    </citation>
    <scope>NUCLEOTIDE SEQUENCE [LARGE SCALE GENOMIC DNA]</scope>
    <source>
        <strain evidence="8">CGMCC 1.6784</strain>
    </source>
</reference>
<dbReference type="SUPFAM" id="SSF52172">
    <property type="entry name" value="CheY-like"/>
    <property type="match status" value="1"/>
</dbReference>
<dbReference type="Proteomes" id="UP000605099">
    <property type="component" value="Unassembled WGS sequence"/>
</dbReference>
<dbReference type="InterPro" id="IPR001789">
    <property type="entry name" value="Sig_transdc_resp-reg_receiver"/>
</dbReference>
<protein>
    <submittedName>
        <fullName evidence="7">Transcriptional regulatory protein FixJ</fullName>
    </submittedName>
</protein>
<dbReference type="SUPFAM" id="SSF46894">
    <property type="entry name" value="C-terminal effector domain of the bipartite response regulators"/>
    <property type="match status" value="1"/>
</dbReference>
<dbReference type="EMBL" id="BMLK01000005">
    <property type="protein sequence ID" value="GGN45809.1"/>
    <property type="molecule type" value="Genomic_DNA"/>
</dbReference>
<evidence type="ECO:0000256" key="1">
    <source>
        <dbReference type="ARBA" id="ARBA00023015"/>
    </source>
</evidence>
<dbReference type="InterPro" id="IPR036388">
    <property type="entry name" value="WH-like_DNA-bd_sf"/>
</dbReference>
<dbReference type="Pfam" id="PF00196">
    <property type="entry name" value="GerE"/>
    <property type="match status" value="1"/>
</dbReference>
<proteinExistence type="predicted"/>
<keyword evidence="8" id="KW-1185">Reference proteome</keyword>
<organism evidence="7 8">
    <name type="scientific">Novosphingobium indicum</name>
    <dbReference type="NCBI Taxonomy" id="462949"/>
    <lineage>
        <taxon>Bacteria</taxon>
        <taxon>Pseudomonadati</taxon>
        <taxon>Pseudomonadota</taxon>
        <taxon>Alphaproteobacteria</taxon>
        <taxon>Sphingomonadales</taxon>
        <taxon>Sphingomonadaceae</taxon>
        <taxon>Novosphingobium</taxon>
    </lineage>
</organism>
<dbReference type="Gene3D" id="3.40.50.2300">
    <property type="match status" value="1"/>
</dbReference>